<accession>A0A073IF51</accession>
<reference evidence="1 2" key="1">
    <citation type="submission" date="2014-01" db="EMBL/GenBank/DDBJ databases">
        <title>Sulfitobacter donghicola JCM 14565 Genome Sequencing.</title>
        <authorList>
            <person name="Lai Q."/>
            <person name="Hong Z."/>
        </authorList>
    </citation>
    <scope>NUCLEOTIDE SEQUENCE [LARGE SCALE GENOMIC DNA]</scope>
    <source>
        <strain evidence="1 2">JCM 14565</strain>
    </source>
</reference>
<evidence type="ECO:0000313" key="2">
    <source>
        <dbReference type="Proteomes" id="UP000027734"/>
    </source>
</evidence>
<dbReference type="AlphaFoldDB" id="A0A073IF51"/>
<dbReference type="Proteomes" id="UP000027734">
    <property type="component" value="Unassembled WGS sequence"/>
</dbReference>
<sequence>MSLVIQPKTSCYGEYPTIQICPDLKLTGMQQRTFRRGLRKIIGIGAVFRKHQTKPPQKRVERSQTITYGFFLSFS</sequence>
<proteinExistence type="predicted"/>
<comment type="caution">
    <text evidence="1">The sequence shown here is derived from an EMBL/GenBank/DDBJ whole genome shotgun (WGS) entry which is preliminary data.</text>
</comment>
<name>A0A073IF51_9RHOB</name>
<gene>
    <name evidence="1" type="ORF">DSW25_16070</name>
</gene>
<protein>
    <submittedName>
        <fullName evidence="1">Uncharacterized protein</fullName>
    </submittedName>
</protein>
<evidence type="ECO:0000313" key="1">
    <source>
        <dbReference type="EMBL" id="KEJ88190.1"/>
    </source>
</evidence>
<dbReference type="STRING" id="1300350.Z948_2513"/>
<keyword evidence="2" id="KW-1185">Reference proteome</keyword>
<dbReference type="EMBL" id="JAMC01000007">
    <property type="protein sequence ID" value="KEJ88190.1"/>
    <property type="molecule type" value="Genomic_DNA"/>
</dbReference>
<organism evidence="1 2">
    <name type="scientific">Sulfitobacter donghicola DSW-25 = KCTC 12864 = JCM 14565</name>
    <dbReference type="NCBI Taxonomy" id="1300350"/>
    <lineage>
        <taxon>Bacteria</taxon>
        <taxon>Pseudomonadati</taxon>
        <taxon>Pseudomonadota</taxon>
        <taxon>Alphaproteobacteria</taxon>
        <taxon>Rhodobacterales</taxon>
        <taxon>Roseobacteraceae</taxon>
        <taxon>Sulfitobacter</taxon>
    </lineage>
</organism>